<geneLocation type="plasmid" evidence="1 2">
    <name>pPRO2</name>
</geneLocation>
<organism evidence="1 2">
    <name type="scientific">Pelobacter propionicus (strain DSM 2379 / NBRC 103807 / OttBd1)</name>
    <dbReference type="NCBI Taxonomy" id="338966"/>
    <lineage>
        <taxon>Bacteria</taxon>
        <taxon>Pseudomonadati</taxon>
        <taxon>Thermodesulfobacteriota</taxon>
        <taxon>Desulfuromonadia</taxon>
        <taxon>Desulfuromonadales</taxon>
        <taxon>Desulfuromonadaceae</taxon>
        <taxon>Pelobacter</taxon>
    </lineage>
</organism>
<dbReference type="Proteomes" id="UP000006732">
    <property type="component" value="Plasmid pPRO2"/>
</dbReference>
<accession>A0R861</accession>
<evidence type="ECO:0000313" key="2">
    <source>
        <dbReference type="Proteomes" id="UP000006732"/>
    </source>
</evidence>
<gene>
    <name evidence="1" type="ordered locus">Ppro_3840</name>
</gene>
<reference evidence="1 2" key="1">
    <citation type="submission" date="2006-10" db="EMBL/GenBank/DDBJ databases">
        <title>Complete sequence of plasmid pPRO2 of Pelobacter propionicus DSM 2379.</title>
        <authorList>
            <consortium name="US DOE Joint Genome Institute"/>
            <person name="Copeland A."/>
            <person name="Lucas S."/>
            <person name="Lapidus A."/>
            <person name="Barry K."/>
            <person name="Detter J.C."/>
            <person name="Glavina del Rio T."/>
            <person name="Hammon N."/>
            <person name="Israni S."/>
            <person name="Dalin E."/>
            <person name="Tice H."/>
            <person name="Pitluck S."/>
            <person name="Saunders E."/>
            <person name="Brettin T."/>
            <person name="Bruce D."/>
            <person name="Han C."/>
            <person name="Tapia R."/>
            <person name="Schmutz J."/>
            <person name="Larimer F."/>
            <person name="Land M."/>
            <person name="Hauser L."/>
            <person name="Kyrpides N."/>
            <person name="Kim E."/>
            <person name="Lovley D."/>
            <person name="Richardson P."/>
        </authorList>
    </citation>
    <scope>NUCLEOTIDE SEQUENCE [LARGE SCALE GENOMIC DNA]</scope>
    <source>
        <strain evidence="2">DSM 2379 / NBRC 103807 / OttBd1</strain>
        <plasmid evidence="2">Plasmid pPRO2</plasmid>
    </source>
</reference>
<evidence type="ECO:0000313" key="1">
    <source>
        <dbReference type="EMBL" id="ABL01428.1"/>
    </source>
</evidence>
<name>A0R861_PELPD</name>
<sequence length="166" mass="18691">MPVVSISEAARLSGVARSTLYRKHEQGKITFSALADGQPGIDTAELYRVYPQQSLQDSANTIVATAATRDTAAGERKIAELQLELRLTREQLTAAAQRETWLQRQVENLTESLKLLEHRPVDQPQPDQELLKQVEDLQKALDLLSTQQVAQEQSPRGFWARLFRRG</sequence>
<dbReference type="EMBL" id="CP000484">
    <property type="protein sequence ID" value="ABL01428.1"/>
    <property type="molecule type" value="Genomic_DNA"/>
</dbReference>
<keyword evidence="1" id="KW-0614">Plasmid</keyword>
<keyword evidence="2" id="KW-1185">Reference proteome</keyword>
<dbReference type="KEGG" id="ppd:Ppro_3840"/>
<protein>
    <submittedName>
        <fullName evidence="1">Uncharacterized protein</fullName>
    </submittedName>
</protein>
<dbReference type="HOGENOM" id="CLU_138441_0_0_7"/>
<dbReference type="AlphaFoldDB" id="A0R861"/>
<proteinExistence type="predicted"/>